<keyword evidence="1" id="KW-1133">Transmembrane helix</keyword>
<keyword evidence="1" id="KW-0472">Membrane</keyword>
<gene>
    <name evidence="3" type="ORF">NCTC4824_00873</name>
</gene>
<dbReference type="RefSeq" id="WP_066144958.1">
    <property type="nucleotide sequence ID" value="NZ_CBCSGM010000007.1"/>
</dbReference>
<organism evidence="3 4">
    <name type="scientific">Lederbergia lenta</name>
    <name type="common">Bacillus lentus</name>
    <dbReference type="NCBI Taxonomy" id="1467"/>
    <lineage>
        <taxon>Bacteria</taxon>
        <taxon>Bacillati</taxon>
        <taxon>Bacillota</taxon>
        <taxon>Bacilli</taxon>
        <taxon>Bacillales</taxon>
        <taxon>Bacillaceae</taxon>
        <taxon>Lederbergia</taxon>
    </lineage>
</organism>
<feature type="transmembrane region" description="Helical" evidence="1">
    <location>
        <begin position="324"/>
        <end position="343"/>
    </location>
</feature>
<dbReference type="AlphaFoldDB" id="A0A2X4YNY1"/>
<keyword evidence="1" id="KW-0812">Transmembrane</keyword>
<evidence type="ECO:0000256" key="1">
    <source>
        <dbReference type="SAM" id="Phobius"/>
    </source>
</evidence>
<feature type="chain" id="PRO_5016104597" evidence="2">
    <location>
        <begin position="33"/>
        <end position="483"/>
    </location>
</feature>
<feature type="transmembrane region" description="Helical" evidence="1">
    <location>
        <begin position="175"/>
        <end position="202"/>
    </location>
</feature>
<feature type="transmembrane region" description="Helical" evidence="1">
    <location>
        <begin position="144"/>
        <end position="163"/>
    </location>
</feature>
<keyword evidence="4" id="KW-1185">Reference proteome</keyword>
<feature type="transmembrane region" description="Helical" evidence="1">
    <location>
        <begin position="118"/>
        <end position="137"/>
    </location>
</feature>
<accession>A0A2X4YNY1</accession>
<dbReference type="Proteomes" id="UP000249134">
    <property type="component" value="Chromosome 1"/>
</dbReference>
<dbReference type="EMBL" id="LS483476">
    <property type="protein sequence ID" value="SQI53405.1"/>
    <property type="molecule type" value="Genomic_DNA"/>
</dbReference>
<proteinExistence type="predicted"/>
<evidence type="ECO:0000313" key="4">
    <source>
        <dbReference type="Proteomes" id="UP000249134"/>
    </source>
</evidence>
<protein>
    <submittedName>
        <fullName evidence="3">Uncharacterized protein</fullName>
    </submittedName>
</protein>
<feature type="transmembrane region" description="Helical" evidence="1">
    <location>
        <begin position="378"/>
        <end position="397"/>
    </location>
</feature>
<evidence type="ECO:0000256" key="2">
    <source>
        <dbReference type="SAM" id="SignalP"/>
    </source>
</evidence>
<feature type="signal peptide" evidence="2">
    <location>
        <begin position="1"/>
        <end position="32"/>
    </location>
</feature>
<name>A0A2X4YNY1_LEDLE</name>
<dbReference type="KEGG" id="blen:NCTC4824_00873"/>
<dbReference type="STRING" id="1348624.GCA_001591545_03385"/>
<sequence length="483" mass="52718">MADSSYYRTTSHMIKTVMLLVFLLFNPGASTAASTVGDIEYDNNGLTPTEQQGGSSNGINLNPLDWDWGQIGEIALDGLKELWDGAVDAWDGFVDFLSDVGGMIGDIWESMPDWAQDLIITIGIVVAAVVVIALLVVAGVVTVIVGIVAAIAAIIAGGIYFAIHGGTDSFNPLHAAAWIFGSALAGGLLAFAIETGAMAVFLSSTWNGIRFLGGKLLLGLRLGWQFTWNKVLVPAFQGIRLFLQFTWSKGLVPVFQGIRLFLQFTWTHGLVPAFRMIATGFRGLLAANNGWMGLLKTGMSGSLVSLAFDGVMGFMTGEWDMKAILLNAAFGFFGAVLGAGLWTRVRGVTGWSRLGWISYGGAVGTGLELLKQWVAGDGINWIDVGITALVFGTLIPLSRWTAGLNISETMDKFKIIDFAEKFPSKFLSGLYKDIIYWNNPDAHPDNNLKDYYHSWGDFINNFKFEFTTGYKNWMWKVFRIYIP</sequence>
<evidence type="ECO:0000313" key="3">
    <source>
        <dbReference type="EMBL" id="SQI53405.1"/>
    </source>
</evidence>
<keyword evidence="2" id="KW-0732">Signal</keyword>
<reference evidence="3 4" key="1">
    <citation type="submission" date="2018-06" db="EMBL/GenBank/DDBJ databases">
        <authorList>
            <consortium name="Pathogen Informatics"/>
            <person name="Doyle S."/>
        </authorList>
    </citation>
    <scope>NUCLEOTIDE SEQUENCE [LARGE SCALE GENOMIC DNA]</scope>
    <source>
        <strain evidence="3 4">NCTC4824</strain>
    </source>
</reference>